<dbReference type="GO" id="GO:0038023">
    <property type="term" value="F:signaling receptor activity"/>
    <property type="evidence" value="ECO:0007669"/>
    <property type="project" value="TreeGrafter"/>
</dbReference>
<dbReference type="GO" id="GO:0005886">
    <property type="term" value="C:plasma membrane"/>
    <property type="evidence" value="ECO:0007669"/>
    <property type="project" value="TreeGrafter"/>
</dbReference>
<keyword evidence="4" id="KW-0812">Transmembrane</keyword>
<keyword evidence="7" id="KW-1133">Transmembrane helix</keyword>
<dbReference type="AlphaFoldDB" id="A0A210QSA2"/>
<feature type="domain" description="TIR" evidence="11">
    <location>
        <begin position="610"/>
        <end position="745"/>
    </location>
</feature>
<evidence type="ECO:0000256" key="7">
    <source>
        <dbReference type="ARBA" id="ARBA00022989"/>
    </source>
</evidence>
<keyword evidence="10" id="KW-0325">Glycoprotein</keyword>
<keyword evidence="5" id="KW-0732">Signal</keyword>
<dbReference type="Proteomes" id="UP000242188">
    <property type="component" value="Unassembled WGS sequence"/>
</dbReference>
<proteinExistence type="inferred from homology"/>
<accession>A0A210QSA2</accession>
<evidence type="ECO:0000259" key="11">
    <source>
        <dbReference type="PROSITE" id="PS50104"/>
    </source>
</evidence>
<evidence type="ECO:0000256" key="1">
    <source>
        <dbReference type="ARBA" id="ARBA00004167"/>
    </source>
</evidence>
<dbReference type="InterPro" id="IPR000157">
    <property type="entry name" value="TIR_dom"/>
</dbReference>
<dbReference type="InterPro" id="IPR032675">
    <property type="entry name" value="LRR_dom_sf"/>
</dbReference>
<gene>
    <name evidence="12" type="ORF">KP79_PYT04611</name>
</gene>
<comment type="caution">
    <text evidence="12">The sequence shown here is derived from an EMBL/GenBank/DDBJ whole genome shotgun (WGS) entry which is preliminary data.</text>
</comment>
<evidence type="ECO:0000256" key="3">
    <source>
        <dbReference type="ARBA" id="ARBA00022614"/>
    </source>
</evidence>
<dbReference type="PANTHER" id="PTHR24365:SF541">
    <property type="entry name" value="PROTEIN TOLL-RELATED"/>
    <property type="match status" value="1"/>
</dbReference>
<dbReference type="PANTHER" id="PTHR24365">
    <property type="entry name" value="TOLL-LIKE RECEPTOR"/>
    <property type="match status" value="1"/>
</dbReference>
<protein>
    <submittedName>
        <fullName evidence="12">Protein toll</fullName>
    </submittedName>
</protein>
<keyword evidence="6" id="KW-0677">Repeat</keyword>
<dbReference type="PROSITE" id="PS50104">
    <property type="entry name" value="TIR"/>
    <property type="match status" value="1"/>
</dbReference>
<name>A0A210QSA2_MIZYE</name>
<dbReference type="SMART" id="SM00369">
    <property type="entry name" value="LRR_TYP"/>
    <property type="match status" value="4"/>
</dbReference>
<keyword evidence="8" id="KW-0472">Membrane</keyword>
<evidence type="ECO:0000256" key="5">
    <source>
        <dbReference type="ARBA" id="ARBA00022729"/>
    </source>
</evidence>
<keyword evidence="13" id="KW-1185">Reference proteome</keyword>
<organism evidence="12 13">
    <name type="scientific">Mizuhopecten yessoensis</name>
    <name type="common">Japanese scallop</name>
    <name type="synonym">Patinopecten yessoensis</name>
    <dbReference type="NCBI Taxonomy" id="6573"/>
    <lineage>
        <taxon>Eukaryota</taxon>
        <taxon>Metazoa</taxon>
        <taxon>Spiralia</taxon>
        <taxon>Lophotrochozoa</taxon>
        <taxon>Mollusca</taxon>
        <taxon>Bivalvia</taxon>
        <taxon>Autobranchia</taxon>
        <taxon>Pteriomorphia</taxon>
        <taxon>Pectinida</taxon>
        <taxon>Pectinoidea</taxon>
        <taxon>Pectinidae</taxon>
        <taxon>Mizuhopecten</taxon>
    </lineage>
</organism>
<dbReference type="InterPro" id="IPR003591">
    <property type="entry name" value="Leu-rich_rpt_typical-subtyp"/>
</dbReference>
<comment type="subcellular location">
    <subcellularLocation>
        <location evidence="1">Membrane</location>
        <topology evidence="1">Single-pass membrane protein</topology>
    </subcellularLocation>
</comment>
<dbReference type="Gene3D" id="3.40.50.10140">
    <property type="entry name" value="Toll/interleukin-1 receptor homology (TIR) domain"/>
    <property type="match status" value="1"/>
</dbReference>
<dbReference type="InterPro" id="IPR001611">
    <property type="entry name" value="Leu-rich_rpt"/>
</dbReference>
<reference evidence="12 13" key="1">
    <citation type="journal article" date="2017" name="Nat. Ecol. Evol.">
        <title>Scallop genome provides insights into evolution of bilaterian karyotype and development.</title>
        <authorList>
            <person name="Wang S."/>
            <person name="Zhang J."/>
            <person name="Jiao W."/>
            <person name="Li J."/>
            <person name="Xun X."/>
            <person name="Sun Y."/>
            <person name="Guo X."/>
            <person name="Huan P."/>
            <person name="Dong B."/>
            <person name="Zhang L."/>
            <person name="Hu X."/>
            <person name="Sun X."/>
            <person name="Wang J."/>
            <person name="Zhao C."/>
            <person name="Wang Y."/>
            <person name="Wang D."/>
            <person name="Huang X."/>
            <person name="Wang R."/>
            <person name="Lv J."/>
            <person name="Li Y."/>
            <person name="Zhang Z."/>
            <person name="Liu B."/>
            <person name="Lu W."/>
            <person name="Hui Y."/>
            <person name="Liang J."/>
            <person name="Zhou Z."/>
            <person name="Hou R."/>
            <person name="Li X."/>
            <person name="Liu Y."/>
            <person name="Li H."/>
            <person name="Ning X."/>
            <person name="Lin Y."/>
            <person name="Zhao L."/>
            <person name="Xing Q."/>
            <person name="Dou J."/>
            <person name="Li Y."/>
            <person name="Mao J."/>
            <person name="Guo H."/>
            <person name="Dou H."/>
            <person name="Li T."/>
            <person name="Mu C."/>
            <person name="Jiang W."/>
            <person name="Fu Q."/>
            <person name="Fu X."/>
            <person name="Miao Y."/>
            <person name="Liu J."/>
            <person name="Yu Q."/>
            <person name="Li R."/>
            <person name="Liao H."/>
            <person name="Li X."/>
            <person name="Kong Y."/>
            <person name="Jiang Z."/>
            <person name="Chourrout D."/>
            <person name="Li R."/>
            <person name="Bao Z."/>
        </authorList>
    </citation>
    <scope>NUCLEOTIDE SEQUENCE [LARGE SCALE GENOMIC DNA]</scope>
    <source>
        <strain evidence="12 13">PY_sf001</strain>
    </source>
</reference>
<evidence type="ECO:0000313" key="12">
    <source>
        <dbReference type="EMBL" id="OWF51595.1"/>
    </source>
</evidence>
<evidence type="ECO:0000256" key="9">
    <source>
        <dbReference type="ARBA" id="ARBA00023170"/>
    </source>
</evidence>
<dbReference type="SUPFAM" id="SSF52058">
    <property type="entry name" value="L domain-like"/>
    <property type="match status" value="1"/>
</dbReference>
<dbReference type="Pfam" id="PF01582">
    <property type="entry name" value="TIR"/>
    <property type="match status" value="1"/>
</dbReference>
<sequence length="762" mass="87550">MGRVLHRIKYPLQCSPFCDKYLGSLLVSRSDTDHSFVERCISREQFHSDITCSVNMYLTRRVLLFFIPMVVCFPYEDWTPDIGPPKDLLCNKNCTDDRCCSCFSRPTWELGLESLGNVYVEYTSLGKASAELIYYPTNSTYKRYQAIYTGQRLRSLPRNICDFKNLVKIDFTDNLIETIDEIHCLKQLDTLILAGNKIKRISNMTFMEMPDLRVLDLSNNSMKNLDANAFTGNMTNIFYVDFSNNVFETIDITNVMRENHLFCKMNFENALNGHFTNTNNITIDSDKRYNSGDISFTGCSMEEDMFSFLLKKDPHLIQYIPLMVPTGVYDLQNVTLTCDCNVALYLESNWKVITMIPTMSGLACSNQGNSTLDMNDPETYDRMICNIRINCPKFCTCIEQPTQWRIIVNCSFTEMQQMPMALPESAFLVELLMANNDVQRLEHRVYMHRLRILDLSDNGVNAIDSEVGKSLVSLSKLDLDKHNLKDLPKSFQLLDPNHVLLGDNGIECTCNNTWIGEWRERGTVHFLNPLFCENIRNGDSKTLVELAGPFLVDCDNSHINTVLTIILSTCLGLALISLTAAAVGSLFHLEIKLLLRKFRRKIVKDDGCTCKYDVFVSFDENDDDSRRFVMDYLLRILHSSNFTTFVPGRDMSVGNLWEEEIKVAVQQSRTFLCILSETYSKTESVWMRMEFKIAWKSNKAIEIINMDNVGTDDVGMSEIRAYLRLKCFISLTTRQDIFKQLIDYLGKPIKDLSDSHLDKNKE</sequence>
<evidence type="ECO:0000256" key="8">
    <source>
        <dbReference type="ARBA" id="ARBA00023136"/>
    </source>
</evidence>
<evidence type="ECO:0000256" key="10">
    <source>
        <dbReference type="ARBA" id="ARBA00023180"/>
    </source>
</evidence>
<dbReference type="Pfam" id="PF13855">
    <property type="entry name" value="LRR_8"/>
    <property type="match status" value="1"/>
</dbReference>
<dbReference type="Gene3D" id="3.80.10.10">
    <property type="entry name" value="Ribonuclease Inhibitor"/>
    <property type="match status" value="2"/>
</dbReference>
<dbReference type="GO" id="GO:0007165">
    <property type="term" value="P:signal transduction"/>
    <property type="evidence" value="ECO:0007669"/>
    <property type="project" value="InterPro"/>
</dbReference>
<keyword evidence="9" id="KW-0675">Receptor</keyword>
<dbReference type="SMART" id="SM00255">
    <property type="entry name" value="TIR"/>
    <property type="match status" value="1"/>
</dbReference>
<dbReference type="PROSITE" id="PS51450">
    <property type="entry name" value="LRR"/>
    <property type="match status" value="1"/>
</dbReference>
<keyword evidence="3" id="KW-0433">Leucine-rich repeat</keyword>
<dbReference type="EMBL" id="NEDP02002202">
    <property type="protein sequence ID" value="OWF51595.1"/>
    <property type="molecule type" value="Genomic_DNA"/>
</dbReference>
<dbReference type="OrthoDB" id="6156625at2759"/>
<dbReference type="SMART" id="SM00365">
    <property type="entry name" value="LRR_SD22"/>
    <property type="match status" value="3"/>
</dbReference>
<evidence type="ECO:0000256" key="4">
    <source>
        <dbReference type="ARBA" id="ARBA00022692"/>
    </source>
</evidence>
<evidence type="ECO:0000313" key="13">
    <source>
        <dbReference type="Proteomes" id="UP000242188"/>
    </source>
</evidence>
<evidence type="ECO:0000256" key="6">
    <source>
        <dbReference type="ARBA" id="ARBA00022737"/>
    </source>
</evidence>
<comment type="similarity">
    <text evidence="2">Belongs to the Toll-like receptor family.</text>
</comment>
<dbReference type="STRING" id="6573.A0A210QSA2"/>
<evidence type="ECO:0000256" key="2">
    <source>
        <dbReference type="ARBA" id="ARBA00009634"/>
    </source>
</evidence>
<dbReference type="SUPFAM" id="SSF52200">
    <property type="entry name" value="Toll/Interleukin receptor TIR domain"/>
    <property type="match status" value="1"/>
</dbReference>
<dbReference type="InterPro" id="IPR035897">
    <property type="entry name" value="Toll_tir_struct_dom_sf"/>
</dbReference>